<dbReference type="OMA" id="HVQFDCA"/>
<name>B4J7P7_DROGR</name>
<gene>
    <name evidence="1" type="primary">Dgri\GH20032</name>
    <name evidence="1" type="ORF">Dgri_GH20032</name>
</gene>
<dbReference type="PhylomeDB" id="B4J7P7"/>
<protein>
    <submittedName>
        <fullName evidence="1">GH20032</fullName>
    </submittedName>
</protein>
<dbReference type="AlphaFoldDB" id="B4J7P7"/>
<dbReference type="KEGG" id="dgr:6560527"/>
<dbReference type="Proteomes" id="UP000001070">
    <property type="component" value="Unassembled WGS sequence"/>
</dbReference>
<accession>B4J7P7</accession>
<dbReference type="HOGENOM" id="CLU_070176_1_0_1"/>
<dbReference type="OrthoDB" id="7824457at2759"/>
<sequence length="333" mass="38608">MIEPRLTTYLMNPSIYSIHEKNALAPVLSMIQRKHEGIEVTVLRELLHLDEAYRTYYREWLKELGLQRIAAETLHPLNQELLLRSDSHCRRPAAINAEGDDAMIKKYQLHYQIILGSNQSLNRGIKNMRSNLIAFRRAFNKLDLNDETPLILGDAFHKPVKFFIGLVKELFNYFYSHFLKLDCGANMLDPADINALESYQKLLTPSEEFEEYLLHNLGYCHCLRPPQPCPERPTVTPMPGENKENKRRAQLSRCNRRVIKMSMLREESHSELDHNHSTYVNASDLENELRMNQLSSRIALLRDGAYSRQAGRERGLVHQMIYALSPSLVASNY</sequence>
<dbReference type="EMBL" id="CH916367">
    <property type="protein sequence ID" value="EDW02195.1"/>
    <property type="molecule type" value="Genomic_DNA"/>
</dbReference>
<reference evidence="1 2" key="1">
    <citation type="journal article" date="2007" name="Nature">
        <title>Evolution of genes and genomes on the Drosophila phylogeny.</title>
        <authorList>
            <consortium name="Drosophila 12 Genomes Consortium"/>
            <person name="Clark A.G."/>
            <person name="Eisen M.B."/>
            <person name="Smith D.R."/>
            <person name="Bergman C.M."/>
            <person name="Oliver B."/>
            <person name="Markow T.A."/>
            <person name="Kaufman T.C."/>
            <person name="Kellis M."/>
            <person name="Gelbart W."/>
            <person name="Iyer V.N."/>
            <person name="Pollard D.A."/>
            <person name="Sackton T.B."/>
            <person name="Larracuente A.M."/>
            <person name="Singh N.D."/>
            <person name="Abad J.P."/>
            <person name="Abt D.N."/>
            <person name="Adryan B."/>
            <person name="Aguade M."/>
            <person name="Akashi H."/>
            <person name="Anderson W.W."/>
            <person name="Aquadro C.F."/>
            <person name="Ardell D.H."/>
            <person name="Arguello R."/>
            <person name="Artieri C.G."/>
            <person name="Barbash D.A."/>
            <person name="Barker D."/>
            <person name="Barsanti P."/>
            <person name="Batterham P."/>
            <person name="Batzoglou S."/>
            <person name="Begun D."/>
            <person name="Bhutkar A."/>
            <person name="Blanco E."/>
            <person name="Bosak S.A."/>
            <person name="Bradley R.K."/>
            <person name="Brand A.D."/>
            <person name="Brent M.R."/>
            <person name="Brooks A.N."/>
            <person name="Brown R.H."/>
            <person name="Butlin R.K."/>
            <person name="Caggese C."/>
            <person name="Calvi B.R."/>
            <person name="Bernardo de Carvalho A."/>
            <person name="Caspi A."/>
            <person name="Castrezana S."/>
            <person name="Celniker S.E."/>
            <person name="Chang J.L."/>
            <person name="Chapple C."/>
            <person name="Chatterji S."/>
            <person name="Chinwalla A."/>
            <person name="Civetta A."/>
            <person name="Clifton S.W."/>
            <person name="Comeron J.M."/>
            <person name="Costello J.C."/>
            <person name="Coyne J.A."/>
            <person name="Daub J."/>
            <person name="David R.G."/>
            <person name="Delcher A.L."/>
            <person name="Delehaunty K."/>
            <person name="Do C.B."/>
            <person name="Ebling H."/>
            <person name="Edwards K."/>
            <person name="Eickbush T."/>
            <person name="Evans J.D."/>
            <person name="Filipski A."/>
            <person name="Findeiss S."/>
            <person name="Freyhult E."/>
            <person name="Fulton L."/>
            <person name="Fulton R."/>
            <person name="Garcia A.C."/>
            <person name="Gardiner A."/>
            <person name="Garfield D.A."/>
            <person name="Garvin B.E."/>
            <person name="Gibson G."/>
            <person name="Gilbert D."/>
            <person name="Gnerre S."/>
            <person name="Godfrey J."/>
            <person name="Good R."/>
            <person name="Gotea V."/>
            <person name="Gravely B."/>
            <person name="Greenberg A.J."/>
            <person name="Griffiths-Jones S."/>
            <person name="Gross S."/>
            <person name="Guigo R."/>
            <person name="Gustafson E.A."/>
            <person name="Haerty W."/>
            <person name="Hahn M.W."/>
            <person name="Halligan D.L."/>
            <person name="Halpern A.L."/>
            <person name="Halter G.M."/>
            <person name="Han M.V."/>
            <person name="Heger A."/>
            <person name="Hillier L."/>
            <person name="Hinrichs A.S."/>
            <person name="Holmes I."/>
            <person name="Hoskins R.A."/>
            <person name="Hubisz M.J."/>
            <person name="Hultmark D."/>
            <person name="Huntley M.A."/>
            <person name="Jaffe D.B."/>
            <person name="Jagadeeshan S."/>
            <person name="Jeck W.R."/>
            <person name="Johnson J."/>
            <person name="Jones C.D."/>
            <person name="Jordan W.C."/>
            <person name="Karpen G.H."/>
            <person name="Kataoka E."/>
            <person name="Keightley P.D."/>
            <person name="Kheradpour P."/>
            <person name="Kirkness E.F."/>
            <person name="Koerich L.B."/>
            <person name="Kristiansen K."/>
            <person name="Kudrna D."/>
            <person name="Kulathinal R.J."/>
            <person name="Kumar S."/>
            <person name="Kwok R."/>
            <person name="Lander E."/>
            <person name="Langley C.H."/>
            <person name="Lapoint R."/>
            <person name="Lazzaro B.P."/>
            <person name="Lee S.J."/>
            <person name="Levesque L."/>
            <person name="Li R."/>
            <person name="Lin C.F."/>
            <person name="Lin M.F."/>
            <person name="Lindblad-Toh K."/>
            <person name="Llopart A."/>
            <person name="Long M."/>
            <person name="Low L."/>
            <person name="Lozovsky E."/>
            <person name="Lu J."/>
            <person name="Luo M."/>
            <person name="Machado C.A."/>
            <person name="Makalowski W."/>
            <person name="Marzo M."/>
            <person name="Matsuda M."/>
            <person name="Matzkin L."/>
            <person name="McAllister B."/>
            <person name="McBride C.S."/>
            <person name="McKernan B."/>
            <person name="McKernan K."/>
            <person name="Mendez-Lago M."/>
            <person name="Minx P."/>
            <person name="Mollenhauer M.U."/>
            <person name="Montooth K."/>
            <person name="Mount S.M."/>
            <person name="Mu X."/>
            <person name="Myers E."/>
            <person name="Negre B."/>
            <person name="Newfeld S."/>
            <person name="Nielsen R."/>
            <person name="Noor M.A."/>
            <person name="O'Grady P."/>
            <person name="Pachter L."/>
            <person name="Papaceit M."/>
            <person name="Parisi M.J."/>
            <person name="Parisi M."/>
            <person name="Parts L."/>
            <person name="Pedersen J.S."/>
            <person name="Pesole G."/>
            <person name="Phillippy A.M."/>
            <person name="Ponting C.P."/>
            <person name="Pop M."/>
            <person name="Porcelli D."/>
            <person name="Powell J.R."/>
            <person name="Prohaska S."/>
            <person name="Pruitt K."/>
            <person name="Puig M."/>
            <person name="Quesneville H."/>
            <person name="Ram K.R."/>
            <person name="Rand D."/>
            <person name="Rasmussen M.D."/>
            <person name="Reed L.K."/>
            <person name="Reenan R."/>
            <person name="Reily A."/>
            <person name="Remington K.A."/>
            <person name="Rieger T.T."/>
            <person name="Ritchie M.G."/>
            <person name="Robin C."/>
            <person name="Rogers Y.H."/>
            <person name="Rohde C."/>
            <person name="Rozas J."/>
            <person name="Rubenfield M.J."/>
            <person name="Ruiz A."/>
            <person name="Russo S."/>
            <person name="Salzberg S.L."/>
            <person name="Sanchez-Gracia A."/>
            <person name="Saranga D.J."/>
            <person name="Sato H."/>
            <person name="Schaeffer S.W."/>
            <person name="Schatz M.C."/>
            <person name="Schlenke T."/>
            <person name="Schwartz R."/>
            <person name="Segarra C."/>
            <person name="Singh R.S."/>
            <person name="Sirot L."/>
            <person name="Sirota M."/>
            <person name="Sisneros N.B."/>
            <person name="Smith C.D."/>
            <person name="Smith T.F."/>
            <person name="Spieth J."/>
            <person name="Stage D.E."/>
            <person name="Stark A."/>
            <person name="Stephan W."/>
            <person name="Strausberg R.L."/>
            <person name="Strempel S."/>
            <person name="Sturgill D."/>
            <person name="Sutton G."/>
            <person name="Sutton G.G."/>
            <person name="Tao W."/>
            <person name="Teichmann S."/>
            <person name="Tobari Y.N."/>
            <person name="Tomimura Y."/>
            <person name="Tsolas J.M."/>
            <person name="Valente V.L."/>
            <person name="Venter E."/>
            <person name="Venter J.C."/>
            <person name="Vicario S."/>
            <person name="Vieira F.G."/>
            <person name="Vilella A.J."/>
            <person name="Villasante A."/>
            <person name="Walenz B."/>
            <person name="Wang J."/>
            <person name="Wasserman M."/>
            <person name="Watts T."/>
            <person name="Wilson D."/>
            <person name="Wilson R.K."/>
            <person name="Wing R.A."/>
            <person name="Wolfner M.F."/>
            <person name="Wong A."/>
            <person name="Wong G.K."/>
            <person name="Wu C.I."/>
            <person name="Wu G."/>
            <person name="Yamamoto D."/>
            <person name="Yang H.P."/>
            <person name="Yang S.P."/>
            <person name="Yorke J.A."/>
            <person name="Yoshida K."/>
            <person name="Zdobnov E."/>
            <person name="Zhang P."/>
            <person name="Zhang Y."/>
            <person name="Zimin A.V."/>
            <person name="Baldwin J."/>
            <person name="Abdouelleil A."/>
            <person name="Abdulkadir J."/>
            <person name="Abebe A."/>
            <person name="Abera B."/>
            <person name="Abreu J."/>
            <person name="Acer S.C."/>
            <person name="Aftuck L."/>
            <person name="Alexander A."/>
            <person name="An P."/>
            <person name="Anderson E."/>
            <person name="Anderson S."/>
            <person name="Arachi H."/>
            <person name="Azer M."/>
            <person name="Bachantsang P."/>
            <person name="Barry A."/>
            <person name="Bayul T."/>
            <person name="Berlin A."/>
            <person name="Bessette D."/>
            <person name="Bloom T."/>
            <person name="Blye J."/>
            <person name="Boguslavskiy L."/>
            <person name="Bonnet C."/>
            <person name="Boukhgalter B."/>
            <person name="Bourzgui I."/>
            <person name="Brown A."/>
            <person name="Cahill P."/>
            <person name="Channer S."/>
            <person name="Cheshatsang Y."/>
            <person name="Chuda L."/>
            <person name="Citroen M."/>
            <person name="Collymore A."/>
            <person name="Cooke P."/>
            <person name="Costello M."/>
            <person name="D'Aco K."/>
            <person name="Daza R."/>
            <person name="De Haan G."/>
            <person name="DeGray S."/>
            <person name="DeMaso C."/>
            <person name="Dhargay N."/>
            <person name="Dooley K."/>
            <person name="Dooley E."/>
            <person name="Doricent M."/>
            <person name="Dorje P."/>
            <person name="Dorjee K."/>
            <person name="Dupes A."/>
            <person name="Elong R."/>
            <person name="Falk J."/>
            <person name="Farina A."/>
            <person name="Faro S."/>
            <person name="Ferguson D."/>
            <person name="Fisher S."/>
            <person name="Foley C.D."/>
            <person name="Franke A."/>
            <person name="Friedrich D."/>
            <person name="Gadbois L."/>
            <person name="Gearin G."/>
            <person name="Gearin C.R."/>
            <person name="Giannoukos G."/>
            <person name="Goode T."/>
            <person name="Graham J."/>
            <person name="Grandbois E."/>
            <person name="Grewal S."/>
            <person name="Gyaltsen K."/>
            <person name="Hafez N."/>
            <person name="Hagos B."/>
            <person name="Hall J."/>
            <person name="Henson C."/>
            <person name="Hollinger A."/>
            <person name="Honan T."/>
            <person name="Huard M.D."/>
            <person name="Hughes L."/>
            <person name="Hurhula B."/>
            <person name="Husby M.E."/>
            <person name="Kamat A."/>
            <person name="Kanga B."/>
            <person name="Kashin S."/>
            <person name="Khazanovich D."/>
            <person name="Kisner P."/>
            <person name="Lance K."/>
            <person name="Lara M."/>
            <person name="Lee W."/>
            <person name="Lennon N."/>
            <person name="Letendre F."/>
            <person name="LeVine R."/>
            <person name="Lipovsky A."/>
            <person name="Liu X."/>
            <person name="Liu J."/>
            <person name="Liu S."/>
            <person name="Lokyitsang T."/>
            <person name="Lokyitsang Y."/>
            <person name="Lubonja R."/>
            <person name="Lui A."/>
            <person name="MacDonald P."/>
            <person name="Magnisalis V."/>
            <person name="Maru K."/>
            <person name="Matthews C."/>
            <person name="McCusker W."/>
            <person name="McDonough S."/>
            <person name="Mehta T."/>
            <person name="Meldrim J."/>
            <person name="Meneus L."/>
            <person name="Mihai O."/>
            <person name="Mihalev A."/>
            <person name="Mihova T."/>
            <person name="Mittelman R."/>
            <person name="Mlenga V."/>
            <person name="Montmayeur A."/>
            <person name="Mulrain L."/>
            <person name="Navidi A."/>
            <person name="Naylor J."/>
            <person name="Negash T."/>
            <person name="Nguyen T."/>
            <person name="Nguyen N."/>
            <person name="Nicol R."/>
            <person name="Norbu C."/>
            <person name="Norbu N."/>
            <person name="Novod N."/>
            <person name="O'Neill B."/>
            <person name="Osman S."/>
            <person name="Markiewicz E."/>
            <person name="Oyono O.L."/>
            <person name="Patti C."/>
            <person name="Phunkhang P."/>
            <person name="Pierre F."/>
            <person name="Priest M."/>
            <person name="Raghuraman S."/>
            <person name="Rege F."/>
            <person name="Reyes R."/>
            <person name="Rise C."/>
            <person name="Rogov P."/>
            <person name="Ross K."/>
            <person name="Ryan E."/>
            <person name="Settipalli S."/>
            <person name="Shea T."/>
            <person name="Sherpa N."/>
            <person name="Shi L."/>
            <person name="Shih D."/>
            <person name="Sparrow T."/>
            <person name="Spaulding J."/>
            <person name="Stalker J."/>
            <person name="Stange-Thomann N."/>
            <person name="Stavropoulos S."/>
            <person name="Stone C."/>
            <person name="Strader C."/>
            <person name="Tesfaye S."/>
            <person name="Thomson T."/>
            <person name="Thoulutsang Y."/>
            <person name="Thoulutsang D."/>
            <person name="Topham K."/>
            <person name="Topping I."/>
            <person name="Tsamla T."/>
            <person name="Vassiliev H."/>
            <person name="Vo A."/>
            <person name="Wangchuk T."/>
            <person name="Wangdi T."/>
            <person name="Weiand M."/>
            <person name="Wilkinson J."/>
            <person name="Wilson A."/>
            <person name="Yadav S."/>
            <person name="Young G."/>
            <person name="Yu Q."/>
            <person name="Zembek L."/>
            <person name="Zhong D."/>
            <person name="Zimmer A."/>
            <person name="Zwirko Z."/>
            <person name="Jaffe D.B."/>
            <person name="Alvarez P."/>
            <person name="Brockman W."/>
            <person name="Butler J."/>
            <person name="Chin C."/>
            <person name="Gnerre S."/>
            <person name="Grabherr M."/>
            <person name="Kleber M."/>
            <person name="Mauceli E."/>
            <person name="MacCallum I."/>
        </authorList>
    </citation>
    <scope>NUCLEOTIDE SEQUENCE [LARGE SCALE GENOMIC DNA]</scope>
    <source>
        <strain evidence="2">Tucson 15287-2541.00</strain>
    </source>
</reference>
<evidence type="ECO:0000313" key="1">
    <source>
        <dbReference type="EMBL" id="EDW02195.1"/>
    </source>
</evidence>
<keyword evidence="2" id="KW-1185">Reference proteome</keyword>
<proteinExistence type="predicted"/>
<dbReference type="InParanoid" id="B4J7P7"/>
<evidence type="ECO:0000313" key="2">
    <source>
        <dbReference type="Proteomes" id="UP000001070"/>
    </source>
</evidence>
<dbReference type="eggNOG" id="ENOG502TCE3">
    <property type="taxonomic scope" value="Eukaryota"/>
</dbReference>
<dbReference type="STRING" id="7222.B4J7P7"/>
<organism evidence="2">
    <name type="scientific">Drosophila grimshawi</name>
    <name type="common">Hawaiian fruit fly</name>
    <name type="synonym">Idiomyia grimshawi</name>
    <dbReference type="NCBI Taxonomy" id="7222"/>
    <lineage>
        <taxon>Eukaryota</taxon>
        <taxon>Metazoa</taxon>
        <taxon>Ecdysozoa</taxon>
        <taxon>Arthropoda</taxon>
        <taxon>Hexapoda</taxon>
        <taxon>Insecta</taxon>
        <taxon>Pterygota</taxon>
        <taxon>Neoptera</taxon>
        <taxon>Endopterygota</taxon>
        <taxon>Diptera</taxon>
        <taxon>Brachycera</taxon>
        <taxon>Muscomorpha</taxon>
        <taxon>Ephydroidea</taxon>
        <taxon>Drosophilidae</taxon>
        <taxon>Drosophila</taxon>
        <taxon>Hawaiian Drosophila</taxon>
    </lineage>
</organism>
<dbReference type="FunCoup" id="B4J7P7">
    <property type="interactions" value="13"/>
</dbReference>